<dbReference type="GO" id="GO:0006351">
    <property type="term" value="P:DNA-templated transcription"/>
    <property type="evidence" value="ECO:0007669"/>
    <property type="project" value="InterPro"/>
</dbReference>
<keyword evidence="1" id="KW-0479">Metal-binding</keyword>
<evidence type="ECO:0000259" key="5">
    <source>
        <dbReference type="PROSITE" id="PS50048"/>
    </source>
</evidence>
<evidence type="ECO:0000313" key="6">
    <source>
        <dbReference type="EMBL" id="KAF2489516.1"/>
    </source>
</evidence>
<protein>
    <recommendedName>
        <fullName evidence="5">Zn(2)-C6 fungal-type domain-containing protein</fullName>
    </recommendedName>
</protein>
<evidence type="ECO:0000256" key="4">
    <source>
        <dbReference type="SAM" id="MobiDB-lite"/>
    </source>
</evidence>
<dbReference type="InterPro" id="IPR007219">
    <property type="entry name" value="XnlR_reg_dom"/>
</dbReference>
<evidence type="ECO:0000313" key="7">
    <source>
        <dbReference type="Proteomes" id="UP000799750"/>
    </source>
</evidence>
<dbReference type="GO" id="GO:0000981">
    <property type="term" value="F:DNA-binding transcription factor activity, RNA polymerase II-specific"/>
    <property type="evidence" value="ECO:0007669"/>
    <property type="project" value="InterPro"/>
</dbReference>
<dbReference type="InterPro" id="IPR053187">
    <property type="entry name" value="Notoamide_regulator"/>
</dbReference>
<dbReference type="InterPro" id="IPR001138">
    <property type="entry name" value="Zn2Cys6_DnaBD"/>
</dbReference>
<keyword evidence="7" id="KW-1185">Reference proteome</keyword>
<dbReference type="Pfam" id="PF00172">
    <property type="entry name" value="Zn_clus"/>
    <property type="match status" value="1"/>
</dbReference>
<dbReference type="PANTHER" id="PTHR47256:SF1">
    <property type="entry name" value="ZN(II)2CYS6 TRANSCRIPTION FACTOR (EUROFUNG)"/>
    <property type="match status" value="1"/>
</dbReference>
<dbReference type="CDD" id="cd12148">
    <property type="entry name" value="fungal_TF_MHR"/>
    <property type="match status" value="1"/>
</dbReference>
<dbReference type="AlphaFoldDB" id="A0A6A6QBY7"/>
<proteinExistence type="predicted"/>
<dbReference type="Gene3D" id="4.10.240.10">
    <property type="entry name" value="Zn(2)-C6 fungal-type DNA-binding domain"/>
    <property type="match status" value="1"/>
</dbReference>
<dbReference type="PANTHER" id="PTHR47256">
    <property type="entry name" value="ZN(II)2CYS6 TRANSCRIPTION FACTOR (EUROFUNG)-RELATED"/>
    <property type="match status" value="1"/>
</dbReference>
<evidence type="ECO:0000256" key="2">
    <source>
        <dbReference type="ARBA" id="ARBA00023242"/>
    </source>
</evidence>
<accession>A0A6A6QBY7</accession>
<feature type="compositionally biased region" description="Pro residues" evidence="4">
    <location>
        <begin position="1"/>
        <end position="24"/>
    </location>
</feature>
<dbReference type="PROSITE" id="PS00463">
    <property type="entry name" value="ZN2_CY6_FUNGAL_1"/>
    <property type="match status" value="1"/>
</dbReference>
<dbReference type="OrthoDB" id="2162761at2759"/>
<evidence type="ECO:0000256" key="3">
    <source>
        <dbReference type="SAM" id="Coils"/>
    </source>
</evidence>
<reference evidence="6" key="1">
    <citation type="journal article" date="2020" name="Stud. Mycol.">
        <title>101 Dothideomycetes genomes: a test case for predicting lifestyles and emergence of pathogens.</title>
        <authorList>
            <person name="Haridas S."/>
            <person name="Albert R."/>
            <person name="Binder M."/>
            <person name="Bloem J."/>
            <person name="Labutti K."/>
            <person name="Salamov A."/>
            <person name="Andreopoulos B."/>
            <person name="Baker S."/>
            <person name="Barry K."/>
            <person name="Bills G."/>
            <person name="Bluhm B."/>
            <person name="Cannon C."/>
            <person name="Castanera R."/>
            <person name="Culley D."/>
            <person name="Daum C."/>
            <person name="Ezra D."/>
            <person name="Gonzalez J."/>
            <person name="Henrissat B."/>
            <person name="Kuo A."/>
            <person name="Liang C."/>
            <person name="Lipzen A."/>
            <person name="Lutzoni F."/>
            <person name="Magnuson J."/>
            <person name="Mondo S."/>
            <person name="Nolan M."/>
            <person name="Ohm R."/>
            <person name="Pangilinan J."/>
            <person name="Park H.-J."/>
            <person name="Ramirez L."/>
            <person name="Alfaro M."/>
            <person name="Sun H."/>
            <person name="Tritt A."/>
            <person name="Yoshinaga Y."/>
            <person name="Zwiers L.-H."/>
            <person name="Turgeon B."/>
            <person name="Goodwin S."/>
            <person name="Spatafora J."/>
            <person name="Crous P."/>
            <person name="Grigoriev I."/>
        </authorList>
    </citation>
    <scope>NUCLEOTIDE SEQUENCE</scope>
    <source>
        <strain evidence="6">CBS 269.34</strain>
    </source>
</reference>
<feature type="domain" description="Zn(2)-C6 fungal-type" evidence="5">
    <location>
        <begin position="39"/>
        <end position="72"/>
    </location>
</feature>
<evidence type="ECO:0000256" key="1">
    <source>
        <dbReference type="ARBA" id="ARBA00022723"/>
    </source>
</evidence>
<feature type="coiled-coil region" evidence="3">
    <location>
        <begin position="80"/>
        <end position="110"/>
    </location>
</feature>
<dbReference type="Proteomes" id="UP000799750">
    <property type="component" value="Unassembled WGS sequence"/>
</dbReference>
<gene>
    <name evidence="6" type="ORF">BU16DRAFT_531792</name>
</gene>
<dbReference type="SMART" id="SM00066">
    <property type="entry name" value="GAL4"/>
    <property type="match status" value="1"/>
</dbReference>
<feature type="compositionally biased region" description="Polar residues" evidence="4">
    <location>
        <begin position="666"/>
        <end position="682"/>
    </location>
</feature>
<name>A0A6A6QBY7_9PEZI</name>
<dbReference type="GO" id="GO:0008270">
    <property type="term" value="F:zinc ion binding"/>
    <property type="evidence" value="ECO:0007669"/>
    <property type="project" value="InterPro"/>
</dbReference>
<sequence length="682" mass="76418">MSFPPILPAPSPHNAPSPEAPPSPKGRKRRTPGHVSLNACTACKRARAKCDGEDPEPCSRCVARDMADRCHYEVHVKTAKEEMVRRIKTLEQQNAELLGSMEERERAMREKDSWIHSFFNALKEGERGPEVVAMLQAGQSYEQIVEWLGQPPYAGITHLSPSSESRLSRMARNAGARDIAASSTAYETAMDLDSSLEGQDSVKWTTVDVTNAQSHHLMALYFTWIHPVHMLFSEDHFMGSFQQGSNTYCSVSLFNAICAMGCLFMMDRENQRASTSVLFDRFLKEARKEVGMEDRTRPTFASTYAVLFLIGISSGEARKASAYLRLAAESVLHVDSSKYDPAALEITSWGIHTLNISWAGFTYQKPFAPVSSKVTVFKNVKFDTNQDFWQPYQYPADVTTTKVHSHAIRTAKELAGLNRIIMNTINVYCGSRGPVTAQSILKLYRKYLEWKASLPSILDIDDEGSQKLPHVYFLHAYYHVALCQLFQPLLYHGFSEATLDHIRSITVQTAQDGFKILQSYQESWSCRYQVPLQLFCLVHICDALVRFDTPGVDKSELAEFCLKGLHEAAPSFSFVGPLQFMFLQTVREQGVATPANLHELMGGQTHYGPEDLLDACERVTYSQPIEILLQRIDPGISADFEPEWQEFIESHGSGGEGSNDDAKAVNSLQQASRSMQIGSFVN</sequence>
<feature type="region of interest" description="Disordered" evidence="4">
    <location>
        <begin position="649"/>
        <end position="682"/>
    </location>
</feature>
<dbReference type="PROSITE" id="PS50048">
    <property type="entry name" value="ZN2_CY6_FUNGAL_2"/>
    <property type="match status" value="1"/>
</dbReference>
<keyword evidence="3" id="KW-0175">Coiled coil</keyword>
<dbReference type="Pfam" id="PF04082">
    <property type="entry name" value="Fungal_trans"/>
    <property type="match status" value="1"/>
</dbReference>
<dbReference type="GO" id="GO:0003677">
    <property type="term" value="F:DNA binding"/>
    <property type="evidence" value="ECO:0007669"/>
    <property type="project" value="InterPro"/>
</dbReference>
<dbReference type="EMBL" id="MU004199">
    <property type="protein sequence ID" value="KAF2489516.1"/>
    <property type="molecule type" value="Genomic_DNA"/>
</dbReference>
<dbReference type="CDD" id="cd00067">
    <property type="entry name" value="GAL4"/>
    <property type="match status" value="1"/>
</dbReference>
<organism evidence="6 7">
    <name type="scientific">Lophium mytilinum</name>
    <dbReference type="NCBI Taxonomy" id="390894"/>
    <lineage>
        <taxon>Eukaryota</taxon>
        <taxon>Fungi</taxon>
        <taxon>Dikarya</taxon>
        <taxon>Ascomycota</taxon>
        <taxon>Pezizomycotina</taxon>
        <taxon>Dothideomycetes</taxon>
        <taxon>Pleosporomycetidae</taxon>
        <taxon>Mytilinidiales</taxon>
        <taxon>Mytilinidiaceae</taxon>
        <taxon>Lophium</taxon>
    </lineage>
</organism>
<feature type="region of interest" description="Disordered" evidence="4">
    <location>
        <begin position="1"/>
        <end position="33"/>
    </location>
</feature>
<dbReference type="SUPFAM" id="SSF57701">
    <property type="entry name" value="Zn2/Cys6 DNA-binding domain"/>
    <property type="match status" value="1"/>
</dbReference>
<keyword evidence="2" id="KW-0539">Nucleus</keyword>
<dbReference type="InterPro" id="IPR036864">
    <property type="entry name" value="Zn2-C6_fun-type_DNA-bd_sf"/>
</dbReference>